<organism evidence="2 3">
    <name type="scientific">Paenibacillus lycopersici</name>
    <dbReference type="NCBI Taxonomy" id="2704462"/>
    <lineage>
        <taxon>Bacteria</taxon>
        <taxon>Bacillati</taxon>
        <taxon>Bacillota</taxon>
        <taxon>Bacilli</taxon>
        <taxon>Bacillales</taxon>
        <taxon>Paenibacillaceae</taxon>
        <taxon>Paenibacillus</taxon>
    </lineage>
</organism>
<dbReference type="PANTHER" id="PTHR30469:SF15">
    <property type="entry name" value="HLYD FAMILY OF SECRETION PROTEINS"/>
    <property type="match status" value="1"/>
</dbReference>
<gene>
    <name evidence="2" type="ORF">GXP70_17520</name>
</gene>
<dbReference type="EMBL" id="CP048209">
    <property type="protein sequence ID" value="QHT61591.1"/>
    <property type="molecule type" value="Genomic_DNA"/>
</dbReference>
<evidence type="ECO:0000256" key="1">
    <source>
        <dbReference type="SAM" id="Coils"/>
    </source>
</evidence>
<keyword evidence="1" id="KW-0175">Coiled coil</keyword>
<dbReference type="RefSeq" id="WP_162358030.1">
    <property type="nucleotide sequence ID" value="NZ_CP048209.1"/>
</dbReference>
<dbReference type="Gene3D" id="2.40.420.20">
    <property type="match status" value="1"/>
</dbReference>
<dbReference type="SUPFAM" id="SSF111369">
    <property type="entry name" value="HlyD-like secretion proteins"/>
    <property type="match status" value="1"/>
</dbReference>
<dbReference type="AlphaFoldDB" id="A0A6C0G1Q1"/>
<protein>
    <submittedName>
        <fullName evidence="2">Biotin/lipoyl-binding protein</fullName>
    </submittedName>
</protein>
<name>A0A6C0G1Q1_9BACL</name>
<dbReference type="GO" id="GO:0015562">
    <property type="term" value="F:efflux transmembrane transporter activity"/>
    <property type="evidence" value="ECO:0007669"/>
    <property type="project" value="TreeGrafter"/>
</dbReference>
<evidence type="ECO:0000313" key="2">
    <source>
        <dbReference type="EMBL" id="QHT61591.1"/>
    </source>
</evidence>
<accession>A0A6C0G1Q1</accession>
<evidence type="ECO:0000313" key="3">
    <source>
        <dbReference type="Proteomes" id="UP000476064"/>
    </source>
</evidence>
<keyword evidence="3" id="KW-1185">Reference proteome</keyword>
<dbReference type="Proteomes" id="UP000476064">
    <property type="component" value="Chromosome"/>
</dbReference>
<feature type="coiled-coil region" evidence="1">
    <location>
        <begin position="100"/>
        <end position="167"/>
    </location>
</feature>
<dbReference type="PANTHER" id="PTHR30469">
    <property type="entry name" value="MULTIDRUG RESISTANCE PROTEIN MDTA"/>
    <property type="match status" value="1"/>
</dbReference>
<dbReference type="Gene3D" id="2.40.30.170">
    <property type="match status" value="1"/>
</dbReference>
<dbReference type="Gene3D" id="2.40.50.100">
    <property type="match status" value="1"/>
</dbReference>
<sequence>MEELVIRSRKRKIRLAAGLFVVLLIAFTLAGNTLRSLSLPKVYMAAAAEGQVTHRYEGTAAVEPGETIALANPAGWKAANVLVKQGDRVHDGQTLVEYNDDDAQLQLADLKASLKKLELSMNQLHADYIAAANGGGESAIIGAGNAIETAKLDIATEQQHIANLQKSIAANGRLTAPFDGIVMQVNAAEGSFPQGGADIVLSNTAKGYRIQLAVPADTADLLEIGETMDGVSLDEPGGKPLSGTVSAIDQMAVSGDPVLTESGDPGANAGKTGSRMVTIALKDESIRGGERVIVKLSKSAGVPLVTVPAKAVHQDERGAYVYTLREESGPLGNAYYAAETPVRIIDANAYVMAVDGDLFAEQEVVVDSSGYLTDGVRVRR</sequence>
<dbReference type="Gene3D" id="1.10.287.470">
    <property type="entry name" value="Helix hairpin bin"/>
    <property type="match status" value="1"/>
</dbReference>
<dbReference type="KEGG" id="plyc:GXP70_17520"/>
<proteinExistence type="predicted"/>
<reference evidence="2 3" key="1">
    <citation type="submission" date="2020-01" db="EMBL/GenBank/DDBJ databases">
        <title>Paenibacillus sp. nov., isolated from tomato rhizosphere.</title>
        <authorList>
            <person name="Weon H.-Y."/>
            <person name="Lee S.A."/>
        </authorList>
    </citation>
    <scope>NUCLEOTIDE SEQUENCE [LARGE SCALE GENOMIC DNA]</scope>
    <source>
        <strain evidence="2 3">12200R-189</strain>
    </source>
</reference>
<dbReference type="GO" id="GO:1990281">
    <property type="term" value="C:efflux pump complex"/>
    <property type="evidence" value="ECO:0007669"/>
    <property type="project" value="TreeGrafter"/>
</dbReference>